<proteinExistence type="predicted"/>
<feature type="compositionally biased region" description="Low complexity" evidence="1">
    <location>
        <begin position="33"/>
        <end position="59"/>
    </location>
</feature>
<dbReference type="Proteomes" id="UP000033551">
    <property type="component" value="Unassembled WGS sequence"/>
</dbReference>
<name>A0A0F4ISZ7_9ACTN</name>
<dbReference type="EMBL" id="JZWV01001118">
    <property type="protein sequence ID" value="KJY25117.1"/>
    <property type="molecule type" value="Genomic_DNA"/>
</dbReference>
<evidence type="ECO:0000313" key="2">
    <source>
        <dbReference type="EMBL" id="KJY25117.1"/>
    </source>
</evidence>
<protein>
    <submittedName>
        <fullName evidence="2">Uncharacterized protein</fullName>
    </submittedName>
</protein>
<keyword evidence="3" id="KW-1185">Reference proteome</keyword>
<comment type="caution">
    <text evidence="2">The sequence shown here is derived from an EMBL/GenBank/DDBJ whole genome shotgun (WGS) entry which is preliminary data.</text>
</comment>
<gene>
    <name evidence="2" type="ORF">VR44_33350</name>
</gene>
<dbReference type="AlphaFoldDB" id="A0A0F4ISZ7"/>
<dbReference type="PATRIC" id="fig|68223.7.peg.3547"/>
<reference evidence="2 3" key="1">
    <citation type="submission" date="2015-02" db="EMBL/GenBank/DDBJ databases">
        <authorList>
            <person name="Ju K.-S."/>
            <person name="Doroghazi J.R."/>
            <person name="Metcalf W."/>
        </authorList>
    </citation>
    <scope>NUCLEOTIDE SEQUENCE [LARGE SCALE GENOMIC DNA]</scope>
    <source>
        <strain evidence="2 3">NRRL ISP-5550</strain>
    </source>
</reference>
<feature type="region of interest" description="Disordered" evidence="1">
    <location>
        <begin position="19"/>
        <end position="74"/>
    </location>
</feature>
<sequence>MKFTAVIVGVVLSLTGFSAHGRHGGGSGGHGCSSGKSSHSSSNDVNNSNNSNNSTSSGSTGTGKGNKSDAPAHATVLSCAAPGRTKAVLQVTSDLDTQRTVDVPLTFEGNAGTVDRTSVRVTLKPRETQTVTVAMVNPAKVNEVQRCQVGRIG</sequence>
<accession>A0A0F4ISZ7</accession>
<evidence type="ECO:0000313" key="3">
    <source>
        <dbReference type="Proteomes" id="UP000033551"/>
    </source>
</evidence>
<organism evidence="2 3">
    <name type="scientific">Streptomyces katrae</name>
    <dbReference type="NCBI Taxonomy" id="68223"/>
    <lineage>
        <taxon>Bacteria</taxon>
        <taxon>Bacillati</taxon>
        <taxon>Actinomycetota</taxon>
        <taxon>Actinomycetes</taxon>
        <taxon>Kitasatosporales</taxon>
        <taxon>Streptomycetaceae</taxon>
        <taxon>Streptomyces</taxon>
    </lineage>
</organism>
<evidence type="ECO:0000256" key="1">
    <source>
        <dbReference type="SAM" id="MobiDB-lite"/>
    </source>
</evidence>